<dbReference type="Proteomes" id="UP000503498">
    <property type="component" value="Chromosome"/>
</dbReference>
<evidence type="ECO:0000313" key="1">
    <source>
        <dbReference type="EMBL" id="QJD67757.1"/>
    </source>
</evidence>
<sequence length="100" mass="10586">MILLEGLPHRMLRTERKFLQPVSTPPSIAGRIFRLAAMIAALEAKYAATGFVQDVGRGQCPGCNVDSGAQPSQSLGVFRRYAASRAIVGSETAALVAAAR</sequence>
<name>A0A7Z2V9Z6_XANCA</name>
<reference evidence="1 2" key="2">
    <citation type="submission" date="2020-04" db="EMBL/GenBank/DDBJ databases">
        <authorList>
            <person name="Fomenkov A."/>
            <person name="Anton B.P."/>
            <person name="Roberts R.J."/>
        </authorList>
    </citation>
    <scope>NUCLEOTIDE SEQUENCE [LARGE SCALE GENOMIC DNA]</scope>
    <source>
        <strain evidence="1 2">NEB122</strain>
    </source>
</reference>
<evidence type="ECO:0000313" key="2">
    <source>
        <dbReference type="Proteomes" id="UP000503498"/>
    </source>
</evidence>
<dbReference type="AlphaFoldDB" id="A0A7Z2V9Z6"/>
<gene>
    <name evidence="1" type="ORF">HG421_08530</name>
</gene>
<dbReference type="RefSeq" id="WP_169706033.1">
    <property type="nucleotide sequence ID" value="NZ_CP051651.1"/>
</dbReference>
<dbReference type="EMBL" id="CP051651">
    <property type="protein sequence ID" value="QJD67757.1"/>
    <property type="molecule type" value="Genomic_DNA"/>
</dbReference>
<proteinExistence type="predicted"/>
<organism evidence="1 2">
    <name type="scientific">Xanthomonas campestris pv. badrii</name>
    <dbReference type="NCBI Taxonomy" id="149696"/>
    <lineage>
        <taxon>Bacteria</taxon>
        <taxon>Pseudomonadati</taxon>
        <taxon>Pseudomonadota</taxon>
        <taxon>Gammaproteobacteria</taxon>
        <taxon>Lysobacterales</taxon>
        <taxon>Lysobacteraceae</taxon>
        <taxon>Xanthomonas</taxon>
    </lineage>
</organism>
<reference evidence="1 2" key="1">
    <citation type="submission" date="2020-04" db="EMBL/GenBank/DDBJ databases">
        <title>Genome-Wide Identification of 5-Methylcytosine Sites in Bacterial Genomes By High-Throughput Sequencing of MspJI Restriction Fragments.</title>
        <authorList>
            <person name="Wu V."/>
        </authorList>
    </citation>
    <scope>NUCLEOTIDE SEQUENCE [LARGE SCALE GENOMIC DNA]</scope>
    <source>
        <strain evidence="1 2">NEB122</strain>
    </source>
</reference>
<protein>
    <submittedName>
        <fullName evidence="1">Uncharacterized protein</fullName>
    </submittedName>
</protein>
<accession>A0A7Z2V9Z6</accession>